<sequence length="398" mass="41142">MSSSRIRLIALLAVSQIAGWGVSFDMPGVFGRRIAADLGMSNEMAFAGLTVMMLVSGFAGPLVGRLLKRHGAARVLTAGSLAFSAGLFMLSMAQGPASYFAAWLVIGFGGAFGLSVPCYAAVVEREGSDAKRSIGLLMIFTGLSATFAWPALTFFGDLHGWRHTLMGAALLHLLLLAPLHLFGLPAPADGNAEGQASADREPLALSPDQSRLAFRLIAVITITFSLLTLGLAPSLLELLQQSGASAAVALQLGSLRSVLGIAARAVDTLAGKKASPLFSGKLACLLMFVAMPVLALSGGATLPLFLFIALYGFGSGISALSRALLPLGFFSASRYAQLSAQLSLPANLAMAIAPVIVTFLIDRGGPNAVLAYCAGLAVISLLAFLSLSRIEKRAGSTS</sequence>
<evidence type="ECO:0000313" key="7">
    <source>
        <dbReference type="EMBL" id="NGO63356.1"/>
    </source>
</evidence>
<keyword evidence="5 6" id="KW-0472">Membrane</keyword>
<dbReference type="SUPFAM" id="SSF103473">
    <property type="entry name" value="MFS general substrate transporter"/>
    <property type="match status" value="1"/>
</dbReference>
<feature type="transmembrane region" description="Helical" evidence="6">
    <location>
        <begin position="278"/>
        <end position="298"/>
    </location>
</feature>
<evidence type="ECO:0000256" key="1">
    <source>
        <dbReference type="ARBA" id="ARBA00004651"/>
    </source>
</evidence>
<dbReference type="Proteomes" id="UP000477849">
    <property type="component" value="Unassembled WGS sequence"/>
</dbReference>
<name>A0A6M1S9F3_9HYPH</name>
<feature type="transmembrane region" description="Helical" evidence="6">
    <location>
        <begin position="45"/>
        <end position="63"/>
    </location>
</feature>
<feature type="transmembrane region" description="Helical" evidence="6">
    <location>
        <begin position="304"/>
        <end position="330"/>
    </location>
</feature>
<dbReference type="InterPro" id="IPR011701">
    <property type="entry name" value="MFS"/>
</dbReference>
<organism evidence="7 8">
    <name type="scientific">Rhizobium daejeonense</name>
    <dbReference type="NCBI Taxonomy" id="240521"/>
    <lineage>
        <taxon>Bacteria</taxon>
        <taxon>Pseudomonadati</taxon>
        <taxon>Pseudomonadota</taxon>
        <taxon>Alphaproteobacteria</taxon>
        <taxon>Hyphomicrobiales</taxon>
        <taxon>Rhizobiaceae</taxon>
        <taxon>Rhizobium/Agrobacterium group</taxon>
        <taxon>Rhizobium</taxon>
    </lineage>
</organism>
<dbReference type="AlphaFoldDB" id="A0A6M1S9F3"/>
<evidence type="ECO:0000256" key="4">
    <source>
        <dbReference type="ARBA" id="ARBA00022989"/>
    </source>
</evidence>
<dbReference type="PANTHER" id="PTHR43124">
    <property type="entry name" value="PURINE EFFLUX PUMP PBUE"/>
    <property type="match status" value="1"/>
</dbReference>
<feature type="transmembrane region" description="Helical" evidence="6">
    <location>
        <begin position="134"/>
        <end position="152"/>
    </location>
</feature>
<dbReference type="InterPro" id="IPR036259">
    <property type="entry name" value="MFS_trans_sf"/>
</dbReference>
<evidence type="ECO:0000256" key="5">
    <source>
        <dbReference type="ARBA" id="ARBA00023136"/>
    </source>
</evidence>
<evidence type="ECO:0000256" key="6">
    <source>
        <dbReference type="SAM" id="Phobius"/>
    </source>
</evidence>
<feature type="transmembrane region" description="Helical" evidence="6">
    <location>
        <begin position="100"/>
        <end position="122"/>
    </location>
</feature>
<protein>
    <submittedName>
        <fullName evidence="7">MFS transporter</fullName>
    </submittedName>
</protein>
<keyword evidence="2" id="KW-1003">Cell membrane</keyword>
<reference evidence="7 8" key="1">
    <citation type="submission" date="2020-02" db="EMBL/GenBank/DDBJ databases">
        <title>Genome sequence of the type strain CCBAU10050 of Rhizobium daejeonense.</title>
        <authorList>
            <person name="Gao J."/>
            <person name="Sun J."/>
        </authorList>
    </citation>
    <scope>NUCLEOTIDE SEQUENCE [LARGE SCALE GENOMIC DNA]</scope>
    <source>
        <strain evidence="7 8">CCBAU10050</strain>
    </source>
</reference>
<feature type="transmembrane region" description="Helical" evidence="6">
    <location>
        <begin position="342"/>
        <end position="361"/>
    </location>
</feature>
<proteinExistence type="predicted"/>
<dbReference type="EMBL" id="JAAKZH010000002">
    <property type="protein sequence ID" value="NGO63356.1"/>
    <property type="molecule type" value="Genomic_DNA"/>
</dbReference>
<gene>
    <name evidence="7" type="ORF">G6N76_06690</name>
</gene>
<evidence type="ECO:0000256" key="2">
    <source>
        <dbReference type="ARBA" id="ARBA00022475"/>
    </source>
</evidence>
<feature type="transmembrane region" description="Helical" evidence="6">
    <location>
        <begin position="75"/>
        <end position="94"/>
    </location>
</feature>
<keyword evidence="3 6" id="KW-0812">Transmembrane</keyword>
<keyword evidence="4 6" id="KW-1133">Transmembrane helix</keyword>
<comment type="subcellular location">
    <subcellularLocation>
        <location evidence="1">Cell membrane</location>
        <topology evidence="1">Multi-pass membrane protein</topology>
    </subcellularLocation>
</comment>
<accession>A0A6M1S9F3</accession>
<dbReference type="PANTHER" id="PTHR43124:SF3">
    <property type="entry name" value="CHLORAMPHENICOL EFFLUX PUMP RV0191"/>
    <property type="match status" value="1"/>
</dbReference>
<dbReference type="GO" id="GO:0022857">
    <property type="term" value="F:transmembrane transporter activity"/>
    <property type="evidence" value="ECO:0007669"/>
    <property type="project" value="InterPro"/>
</dbReference>
<evidence type="ECO:0000256" key="3">
    <source>
        <dbReference type="ARBA" id="ARBA00022692"/>
    </source>
</evidence>
<dbReference type="InterPro" id="IPR050189">
    <property type="entry name" value="MFS_Efflux_Transporters"/>
</dbReference>
<dbReference type="GO" id="GO:0005886">
    <property type="term" value="C:plasma membrane"/>
    <property type="evidence" value="ECO:0007669"/>
    <property type="project" value="UniProtKB-SubCell"/>
</dbReference>
<feature type="transmembrane region" description="Helical" evidence="6">
    <location>
        <begin position="212"/>
        <end position="232"/>
    </location>
</feature>
<feature type="transmembrane region" description="Helical" evidence="6">
    <location>
        <begin position="367"/>
        <end position="387"/>
    </location>
</feature>
<keyword evidence="8" id="KW-1185">Reference proteome</keyword>
<evidence type="ECO:0000313" key="8">
    <source>
        <dbReference type="Proteomes" id="UP000477849"/>
    </source>
</evidence>
<dbReference type="Gene3D" id="1.20.1250.20">
    <property type="entry name" value="MFS general substrate transporter like domains"/>
    <property type="match status" value="1"/>
</dbReference>
<dbReference type="RefSeq" id="WP_163904263.1">
    <property type="nucleotide sequence ID" value="NZ_CP048427.1"/>
</dbReference>
<feature type="transmembrane region" description="Helical" evidence="6">
    <location>
        <begin position="164"/>
        <end position="184"/>
    </location>
</feature>
<dbReference type="Pfam" id="PF07690">
    <property type="entry name" value="MFS_1"/>
    <property type="match status" value="1"/>
</dbReference>
<comment type="caution">
    <text evidence="7">The sequence shown here is derived from an EMBL/GenBank/DDBJ whole genome shotgun (WGS) entry which is preliminary data.</text>
</comment>